<keyword evidence="7 8" id="KW-0539">Nucleus</keyword>
<keyword evidence="3" id="KW-0805">Transcription regulation</keyword>
<evidence type="ECO:0000256" key="1">
    <source>
        <dbReference type="ARBA" id="ARBA00004123"/>
    </source>
</evidence>
<gene>
    <name evidence="13" type="ORF">RHGRI_010427</name>
</gene>
<feature type="DNA-binding region" description="Homeobox" evidence="8">
    <location>
        <begin position="204"/>
        <end position="263"/>
    </location>
</feature>
<keyword evidence="6" id="KW-0804">Transcription</keyword>
<feature type="compositionally biased region" description="Acidic residues" evidence="11">
    <location>
        <begin position="191"/>
        <end position="201"/>
    </location>
</feature>
<feature type="region of interest" description="Disordered" evidence="11">
    <location>
        <begin position="173"/>
        <end position="205"/>
    </location>
</feature>
<dbReference type="InterPro" id="IPR017970">
    <property type="entry name" value="Homeobox_CS"/>
</dbReference>
<evidence type="ECO:0000313" key="13">
    <source>
        <dbReference type="EMBL" id="KAG5552340.1"/>
    </source>
</evidence>
<dbReference type="PANTHER" id="PTHR45714">
    <property type="entry name" value="HOMEOBOX-LEUCINE ZIPPER PROTEIN HAT14"/>
    <property type="match status" value="1"/>
</dbReference>
<evidence type="ECO:0000256" key="6">
    <source>
        <dbReference type="ARBA" id="ARBA00023163"/>
    </source>
</evidence>
<dbReference type="InterPro" id="IPR003106">
    <property type="entry name" value="Leu_zip_homeo"/>
</dbReference>
<evidence type="ECO:0000256" key="8">
    <source>
        <dbReference type="PROSITE-ProRule" id="PRU00108"/>
    </source>
</evidence>
<dbReference type="GO" id="GO:0000981">
    <property type="term" value="F:DNA-binding transcription factor activity, RNA polymerase II-specific"/>
    <property type="evidence" value="ECO:0007669"/>
    <property type="project" value="InterPro"/>
</dbReference>
<dbReference type="GO" id="GO:0005634">
    <property type="term" value="C:nucleus"/>
    <property type="evidence" value="ECO:0007669"/>
    <property type="project" value="UniProtKB-SubCell"/>
</dbReference>
<evidence type="ECO:0000256" key="4">
    <source>
        <dbReference type="ARBA" id="ARBA00023125"/>
    </source>
</evidence>
<keyword evidence="5 8" id="KW-0371">Homeobox</keyword>
<evidence type="ECO:0000313" key="14">
    <source>
        <dbReference type="Proteomes" id="UP000823749"/>
    </source>
</evidence>
<keyword evidence="4 8" id="KW-0238">DNA-binding</keyword>
<dbReference type="InterPro" id="IPR009057">
    <property type="entry name" value="Homeodomain-like_sf"/>
</dbReference>
<protein>
    <recommendedName>
        <fullName evidence="12">Homeobox domain-containing protein</fullName>
    </recommendedName>
</protein>
<dbReference type="CDD" id="cd00086">
    <property type="entry name" value="homeodomain"/>
    <property type="match status" value="1"/>
</dbReference>
<dbReference type="Proteomes" id="UP000823749">
    <property type="component" value="Chromosome 4"/>
</dbReference>
<feature type="compositionally biased region" description="Low complexity" evidence="11">
    <location>
        <begin position="135"/>
        <end position="145"/>
    </location>
</feature>
<evidence type="ECO:0000256" key="2">
    <source>
        <dbReference type="ARBA" id="ARBA00006074"/>
    </source>
</evidence>
<dbReference type="InterPro" id="IPR050762">
    <property type="entry name" value="HD-ZIP_Homeobox_LZ_Class_II"/>
</dbReference>
<accession>A0AAV6KIH5</accession>
<proteinExistence type="inferred from homology"/>
<dbReference type="InterPro" id="IPR001356">
    <property type="entry name" value="HD"/>
</dbReference>
<dbReference type="Gene3D" id="1.10.10.60">
    <property type="entry name" value="Homeodomain-like"/>
    <property type="match status" value="1"/>
</dbReference>
<dbReference type="SMART" id="SM00389">
    <property type="entry name" value="HOX"/>
    <property type="match status" value="1"/>
</dbReference>
<sequence>MELALSLGDTPKSFSFLDKSAAAINRVKNEVGFCMGLGGPSAKDFGSDQIRSLGDEREENTRGSSDEPVVQLDLLPLCPVPRNQPVSLELRLPWLLPRNLSSEPGSSKAQGRGAEVLNRASLSAAEKRSEDGGASLSSPSSTISSFQNPLDLSVDRRRKRDLETISICTYNERDTERRGGGGSSSRGSDHEGEEEEEEEENGFMTRKKLRLSKEQSAFLEDRFREHNTLNPKQKLDLAKQLNLRSRQVEVWFQNRRARTKMKQTEVDCEYLKRCYETLTEENRRLQKEVHELKVLNTSQPFYNQLLPPTTLTMCFSCERVASTAAAAATDNARTRH</sequence>
<dbReference type="Pfam" id="PF02183">
    <property type="entry name" value="HALZ"/>
    <property type="match status" value="1"/>
</dbReference>
<dbReference type="AlphaFoldDB" id="A0AAV6KIH5"/>
<feature type="region of interest" description="Disordered" evidence="11">
    <location>
        <begin position="121"/>
        <end position="149"/>
    </location>
</feature>
<keyword evidence="10" id="KW-0175">Coiled coil</keyword>
<comment type="subcellular location">
    <subcellularLocation>
        <location evidence="1 8 9">Nucleus</location>
    </subcellularLocation>
</comment>
<evidence type="ECO:0000256" key="7">
    <source>
        <dbReference type="ARBA" id="ARBA00023242"/>
    </source>
</evidence>
<dbReference type="PANTHER" id="PTHR45714:SF39">
    <property type="entry name" value="HOMEOBOX-LEUCINE ZIPPER PROTEIN HAT14"/>
    <property type="match status" value="1"/>
</dbReference>
<dbReference type="PROSITE" id="PS50071">
    <property type="entry name" value="HOMEOBOX_2"/>
    <property type="match status" value="1"/>
</dbReference>
<evidence type="ECO:0000259" key="12">
    <source>
        <dbReference type="PROSITE" id="PS50071"/>
    </source>
</evidence>
<feature type="domain" description="Homeobox" evidence="12">
    <location>
        <begin position="202"/>
        <end position="262"/>
    </location>
</feature>
<reference evidence="13" key="1">
    <citation type="submission" date="2020-08" db="EMBL/GenBank/DDBJ databases">
        <title>Plant Genome Project.</title>
        <authorList>
            <person name="Zhang R.-G."/>
        </authorList>
    </citation>
    <scope>NUCLEOTIDE SEQUENCE</scope>
    <source>
        <strain evidence="13">WSP0</strain>
        <tissue evidence="13">Leaf</tissue>
    </source>
</reference>
<evidence type="ECO:0000256" key="5">
    <source>
        <dbReference type="ARBA" id="ARBA00023155"/>
    </source>
</evidence>
<dbReference type="SMART" id="SM00340">
    <property type="entry name" value="HALZ"/>
    <property type="match status" value="1"/>
</dbReference>
<evidence type="ECO:0000256" key="9">
    <source>
        <dbReference type="RuleBase" id="RU000682"/>
    </source>
</evidence>
<comment type="caution">
    <text evidence="13">The sequence shown here is derived from an EMBL/GenBank/DDBJ whole genome shotgun (WGS) entry which is preliminary data.</text>
</comment>
<keyword evidence="14" id="KW-1185">Reference proteome</keyword>
<dbReference type="EMBL" id="JACTNZ010000004">
    <property type="protein sequence ID" value="KAG5552340.1"/>
    <property type="molecule type" value="Genomic_DNA"/>
</dbReference>
<dbReference type="Pfam" id="PF00046">
    <property type="entry name" value="Homeodomain"/>
    <property type="match status" value="1"/>
</dbReference>
<evidence type="ECO:0000256" key="10">
    <source>
        <dbReference type="SAM" id="Coils"/>
    </source>
</evidence>
<evidence type="ECO:0000256" key="3">
    <source>
        <dbReference type="ARBA" id="ARBA00023015"/>
    </source>
</evidence>
<organism evidence="13 14">
    <name type="scientific">Rhododendron griersonianum</name>
    <dbReference type="NCBI Taxonomy" id="479676"/>
    <lineage>
        <taxon>Eukaryota</taxon>
        <taxon>Viridiplantae</taxon>
        <taxon>Streptophyta</taxon>
        <taxon>Embryophyta</taxon>
        <taxon>Tracheophyta</taxon>
        <taxon>Spermatophyta</taxon>
        <taxon>Magnoliopsida</taxon>
        <taxon>eudicotyledons</taxon>
        <taxon>Gunneridae</taxon>
        <taxon>Pentapetalae</taxon>
        <taxon>asterids</taxon>
        <taxon>Ericales</taxon>
        <taxon>Ericaceae</taxon>
        <taxon>Ericoideae</taxon>
        <taxon>Rhodoreae</taxon>
        <taxon>Rhododendron</taxon>
    </lineage>
</organism>
<comment type="similarity">
    <text evidence="2">Belongs to the HD-ZIP homeobox family. Class II subfamily.</text>
</comment>
<evidence type="ECO:0000256" key="11">
    <source>
        <dbReference type="SAM" id="MobiDB-lite"/>
    </source>
</evidence>
<dbReference type="PROSITE" id="PS00027">
    <property type="entry name" value="HOMEOBOX_1"/>
    <property type="match status" value="1"/>
</dbReference>
<feature type="coiled-coil region" evidence="10">
    <location>
        <begin position="268"/>
        <end position="295"/>
    </location>
</feature>
<name>A0AAV6KIH5_9ERIC</name>
<dbReference type="SUPFAM" id="SSF46689">
    <property type="entry name" value="Homeodomain-like"/>
    <property type="match status" value="1"/>
</dbReference>
<dbReference type="GO" id="GO:0043565">
    <property type="term" value="F:sequence-specific DNA binding"/>
    <property type="evidence" value="ECO:0007669"/>
    <property type="project" value="InterPro"/>
</dbReference>